<feature type="compositionally biased region" description="Low complexity" evidence="2">
    <location>
        <begin position="235"/>
        <end position="247"/>
    </location>
</feature>
<accession>A0A9W8N6Z5</accession>
<keyword evidence="1" id="KW-0175">Coiled coil</keyword>
<feature type="compositionally biased region" description="Polar residues" evidence="2">
    <location>
        <begin position="256"/>
        <end position="265"/>
    </location>
</feature>
<evidence type="ECO:0000313" key="4">
    <source>
        <dbReference type="Proteomes" id="UP001148614"/>
    </source>
</evidence>
<evidence type="ECO:0000256" key="2">
    <source>
        <dbReference type="SAM" id="MobiDB-lite"/>
    </source>
</evidence>
<gene>
    <name evidence="3" type="ORF">NPX13_g9293</name>
</gene>
<keyword evidence="4" id="KW-1185">Reference proteome</keyword>
<feature type="coiled-coil region" evidence="1">
    <location>
        <begin position="35"/>
        <end position="97"/>
    </location>
</feature>
<sequence>MSSLNKPITPPLHATNSWIITRARAMIDYDSYGSIEDWLENVDDDEDALKSLETVHPAGEIEDYDQDHQILTPISVVERLEAAAAKLEALHYRADEEQESDCEDALSMASSLSFRSGGYGHLPSDSLENEPLVPTRHDANLEAAVGEEKTLVPSSQITSDNSASSQVLAVPPRAYTARERQGKKANRQRGKRFTILRLKSYSDMDNLNEGLSIERGLSPIPRIRRWASSRRRSASRASSASVSSQRAPEPGPVSSEIVSTSEANVTQNTSSQSLTQSNSLRLRISKCRQTPSLEILSPIPQRAGQLLVPGPAQTHFIGSPFSGSKGSNVVRAPTLVIESGDDQDLY</sequence>
<evidence type="ECO:0000256" key="1">
    <source>
        <dbReference type="SAM" id="Coils"/>
    </source>
</evidence>
<evidence type="ECO:0000313" key="3">
    <source>
        <dbReference type="EMBL" id="KAJ3560461.1"/>
    </source>
</evidence>
<dbReference type="AlphaFoldDB" id="A0A9W8N6Z5"/>
<name>A0A9W8N6Z5_9PEZI</name>
<feature type="compositionally biased region" description="Low complexity" evidence="2">
    <location>
        <begin position="266"/>
        <end position="277"/>
    </location>
</feature>
<dbReference type="EMBL" id="JANPWZ010002244">
    <property type="protein sequence ID" value="KAJ3560461.1"/>
    <property type="molecule type" value="Genomic_DNA"/>
</dbReference>
<reference evidence="3" key="1">
    <citation type="submission" date="2022-07" db="EMBL/GenBank/DDBJ databases">
        <title>Genome Sequence of Xylaria arbuscula.</title>
        <authorList>
            <person name="Buettner E."/>
        </authorList>
    </citation>
    <scope>NUCLEOTIDE SEQUENCE</scope>
    <source>
        <strain evidence="3">VT107</strain>
    </source>
</reference>
<comment type="caution">
    <text evidence="3">The sequence shown here is derived from an EMBL/GenBank/DDBJ whole genome shotgun (WGS) entry which is preliminary data.</text>
</comment>
<feature type="region of interest" description="Disordered" evidence="2">
    <location>
        <begin position="227"/>
        <end position="277"/>
    </location>
</feature>
<organism evidence="3 4">
    <name type="scientific">Xylaria arbuscula</name>
    <dbReference type="NCBI Taxonomy" id="114810"/>
    <lineage>
        <taxon>Eukaryota</taxon>
        <taxon>Fungi</taxon>
        <taxon>Dikarya</taxon>
        <taxon>Ascomycota</taxon>
        <taxon>Pezizomycotina</taxon>
        <taxon>Sordariomycetes</taxon>
        <taxon>Xylariomycetidae</taxon>
        <taxon>Xylariales</taxon>
        <taxon>Xylariaceae</taxon>
        <taxon>Xylaria</taxon>
    </lineage>
</organism>
<proteinExistence type="predicted"/>
<protein>
    <submittedName>
        <fullName evidence="3">Uncharacterized protein</fullName>
    </submittedName>
</protein>
<dbReference type="Proteomes" id="UP001148614">
    <property type="component" value="Unassembled WGS sequence"/>
</dbReference>